<dbReference type="SMART" id="SM00184">
    <property type="entry name" value="RING"/>
    <property type="match status" value="1"/>
</dbReference>
<dbReference type="PANTHER" id="PTHR46279">
    <property type="entry name" value="RING/U-BOX SUPERFAMILY PROTEIN"/>
    <property type="match status" value="1"/>
</dbReference>
<evidence type="ECO:0000256" key="3">
    <source>
        <dbReference type="ARBA" id="ARBA00004906"/>
    </source>
</evidence>
<evidence type="ECO:0000256" key="13">
    <source>
        <dbReference type="ARBA" id="ARBA00024209"/>
    </source>
</evidence>
<evidence type="ECO:0000256" key="1">
    <source>
        <dbReference type="ARBA" id="ARBA00000900"/>
    </source>
</evidence>
<keyword evidence="11 15" id="KW-1133">Transmembrane helix</keyword>
<dbReference type="SUPFAM" id="SSF57850">
    <property type="entry name" value="RING/U-box"/>
    <property type="match status" value="1"/>
</dbReference>
<evidence type="ECO:0000256" key="12">
    <source>
        <dbReference type="ARBA" id="ARBA00023136"/>
    </source>
</evidence>
<dbReference type="EC" id="2.3.2.27" evidence="4"/>
<dbReference type="GO" id="GO:0008270">
    <property type="term" value="F:zinc ion binding"/>
    <property type="evidence" value="ECO:0007669"/>
    <property type="project" value="UniProtKB-KW"/>
</dbReference>
<evidence type="ECO:0000313" key="17">
    <source>
        <dbReference type="EMBL" id="KAH7513751.1"/>
    </source>
</evidence>
<comment type="catalytic activity">
    <reaction evidence="1">
        <text>S-ubiquitinyl-[E2 ubiquitin-conjugating enzyme]-L-cysteine + [acceptor protein]-L-lysine = [E2 ubiquitin-conjugating enzyme]-L-cysteine + N(6)-ubiquitinyl-[acceptor protein]-L-lysine.</text>
        <dbReference type="EC" id="2.3.2.27"/>
    </reaction>
</comment>
<accession>A0A978UG20</accession>
<evidence type="ECO:0000256" key="5">
    <source>
        <dbReference type="ARBA" id="ARBA00022679"/>
    </source>
</evidence>
<protein>
    <recommendedName>
        <fullName evidence="4">RING-type E3 ubiquitin transferase</fullName>
        <ecNumber evidence="4">2.3.2.27</ecNumber>
    </recommendedName>
</protein>
<sequence>MPISCMSGNNFTVAAIPAEIFTVAPPMCSVISTVLFPVEEWWLDDWGIYLNANIELSWDEPRCGLPTISQYAILTTAAILGILCFIRLRYLRRIGGSGGQNNNDLASALSDTNQHSITGLEDPIIESYPKTLVGESGRLPKANDNICPICLSEYRPKETLRTIPECNHYFHSDCIDEWLRVNATCPLCRNLPGTLFSQL</sequence>
<evidence type="ECO:0000313" key="18">
    <source>
        <dbReference type="Proteomes" id="UP000813462"/>
    </source>
</evidence>
<dbReference type="GO" id="GO:0016020">
    <property type="term" value="C:membrane"/>
    <property type="evidence" value="ECO:0007669"/>
    <property type="project" value="UniProtKB-SubCell"/>
</dbReference>
<name>A0A978UG20_ZIZJJ</name>
<dbReference type="Gene3D" id="3.30.40.10">
    <property type="entry name" value="Zinc/RING finger domain, C3HC4 (zinc finger)"/>
    <property type="match status" value="1"/>
</dbReference>
<keyword evidence="12 15" id="KW-0472">Membrane</keyword>
<keyword evidence="5" id="KW-0808">Transferase</keyword>
<evidence type="ECO:0000256" key="4">
    <source>
        <dbReference type="ARBA" id="ARBA00012483"/>
    </source>
</evidence>
<feature type="transmembrane region" description="Helical" evidence="15">
    <location>
        <begin position="68"/>
        <end position="88"/>
    </location>
</feature>
<evidence type="ECO:0000256" key="15">
    <source>
        <dbReference type="SAM" id="Phobius"/>
    </source>
</evidence>
<keyword evidence="6 15" id="KW-0812">Transmembrane</keyword>
<organism evidence="17 18">
    <name type="scientific">Ziziphus jujuba var. spinosa</name>
    <dbReference type="NCBI Taxonomy" id="714518"/>
    <lineage>
        <taxon>Eukaryota</taxon>
        <taxon>Viridiplantae</taxon>
        <taxon>Streptophyta</taxon>
        <taxon>Embryophyta</taxon>
        <taxon>Tracheophyta</taxon>
        <taxon>Spermatophyta</taxon>
        <taxon>Magnoliopsida</taxon>
        <taxon>eudicotyledons</taxon>
        <taxon>Gunneridae</taxon>
        <taxon>Pentapetalae</taxon>
        <taxon>rosids</taxon>
        <taxon>fabids</taxon>
        <taxon>Rosales</taxon>
        <taxon>Rhamnaceae</taxon>
        <taxon>Paliureae</taxon>
        <taxon>Ziziphus</taxon>
    </lineage>
</organism>
<evidence type="ECO:0000256" key="9">
    <source>
        <dbReference type="ARBA" id="ARBA00022786"/>
    </source>
</evidence>
<dbReference type="InterPro" id="IPR001841">
    <property type="entry name" value="Znf_RING"/>
</dbReference>
<dbReference type="Proteomes" id="UP000813462">
    <property type="component" value="Unassembled WGS sequence"/>
</dbReference>
<dbReference type="PROSITE" id="PS50089">
    <property type="entry name" value="ZF_RING_2"/>
    <property type="match status" value="1"/>
</dbReference>
<evidence type="ECO:0000256" key="2">
    <source>
        <dbReference type="ARBA" id="ARBA00004167"/>
    </source>
</evidence>
<dbReference type="AlphaFoldDB" id="A0A978UG20"/>
<dbReference type="Pfam" id="PF13639">
    <property type="entry name" value="zf-RING_2"/>
    <property type="match status" value="1"/>
</dbReference>
<dbReference type="EMBL" id="JAEACU010000011">
    <property type="protein sequence ID" value="KAH7513751.1"/>
    <property type="molecule type" value="Genomic_DNA"/>
</dbReference>
<proteinExistence type="inferred from homology"/>
<dbReference type="PANTHER" id="PTHR46279:SF31">
    <property type="entry name" value="RING-H2 FINGER PROTEIN ATL20-LIKE ISOFORM X1"/>
    <property type="match status" value="1"/>
</dbReference>
<reference evidence="17" key="1">
    <citation type="journal article" date="2021" name="Front. Plant Sci.">
        <title>Chromosome-Scale Genome Assembly for Chinese Sour Jujube and Insights Into Its Genome Evolution and Domestication Signature.</title>
        <authorList>
            <person name="Shen L.-Y."/>
            <person name="Luo H."/>
            <person name="Wang X.-L."/>
            <person name="Wang X.-M."/>
            <person name="Qiu X.-J."/>
            <person name="Liu H."/>
            <person name="Zhou S.-S."/>
            <person name="Jia K.-H."/>
            <person name="Nie S."/>
            <person name="Bao Y.-T."/>
            <person name="Zhang R.-G."/>
            <person name="Yun Q.-Z."/>
            <person name="Chai Y.-H."/>
            <person name="Lu J.-Y."/>
            <person name="Li Y."/>
            <person name="Zhao S.-W."/>
            <person name="Mao J.-F."/>
            <person name="Jia S.-G."/>
            <person name="Mao Y.-M."/>
        </authorList>
    </citation>
    <scope>NUCLEOTIDE SEQUENCE</scope>
    <source>
        <strain evidence="17">AT0</strain>
        <tissue evidence="17">Leaf</tissue>
    </source>
</reference>
<dbReference type="InterPro" id="IPR046948">
    <property type="entry name" value="ATL20-22-like"/>
</dbReference>
<gene>
    <name evidence="17" type="ORF">FEM48_Zijuj11G0014700</name>
</gene>
<keyword evidence="9" id="KW-0833">Ubl conjugation pathway</keyword>
<keyword evidence="8 14" id="KW-0863">Zinc-finger</keyword>
<keyword evidence="7" id="KW-0479">Metal-binding</keyword>
<feature type="domain" description="RING-type" evidence="16">
    <location>
        <begin position="147"/>
        <end position="189"/>
    </location>
</feature>
<evidence type="ECO:0000256" key="6">
    <source>
        <dbReference type="ARBA" id="ARBA00022692"/>
    </source>
</evidence>
<evidence type="ECO:0000256" key="10">
    <source>
        <dbReference type="ARBA" id="ARBA00022833"/>
    </source>
</evidence>
<dbReference type="InterPro" id="IPR013083">
    <property type="entry name" value="Znf_RING/FYVE/PHD"/>
</dbReference>
<dbReference type="GO" id="GO:0061630">
    <property type="term" value="F:ubiquitin protein ligase activity"/>
    <property type="evidence" value="ECO:0007669"/>
    <property type="project" value="UniProtKB-EC"/>
</dbReference>
<keyword evidence="10" id="KW-0862">Zinc</keyword>
<evidence type="ECO:0000256" key="11">
    <source>
        <dbReference type="ARBA" id="ARBA00022989"/>
    </source>
</evidence>
<evidence type="ECO:0000256" key="8">
    <source>
        <dbReference type="ARBA" id="ARBA00022771"/>
    </source>
</evidence>
<comment type="pathway">
    <text evidence="3">Protein modification; protein ubiquitination.</text>
</comment>
<evidence type="ECO:0000259" key="16">
    <source>
        <dbReference type="PROSITE" id="PS50089"/>
    </source>
</evidence>
<comment type="subcellular location">
    <subcellularLocation>
        <location evidence="2">Membrane</location>
        <topology evidence="2">Single-pass membrane protein</topology>
    </subcellularLocation>
</comment>
<comment type="caution">
    <text evidence="17">The sequence shown here is derived from an EMBL/GenBank/DDBJ whole genome shotgun (WGS) entry which is preliminary data.</text>
</comment>
<evidence type="ECO:0000256" key="14">
    <source>
        <dbReference type="PROSITE-ProRule" id="PRU00175"/>
    </source>
</evidence>
<dbReference type="CDD" id="cd16461">
    <property type="entry name" value="RING-H2_EL5-like"/>
    <property type="match status" value="1"/>
</dbReference>
<comment type="similarity">
    <text evidence="13">Belongs to the RING-type zinc finger family. ATL subfamily.</text>
</comment>
<evidence type="ECO:0000256" key="7">
    <source>
        <dbReference type="ARBA" id="ARBA00022723"/>
    </source>
</evidence>